<comment type="subcellular location">
    <subcellularLocation>
        <location evidence="1">Cell membrane</location>
        <topology evidence="1">Multi-pass membrane protein</topology>
    </subcellularLocation>
</comment>
<feature type="transmembrane region" description="Helical" evidence="6">
    <location>
        <begin position="338"/>
        <end position="362"/>
    </location>
</feature>
<feature type="transmembrane region" description="Helical" evidence="6">
    <location>
        <begin position="89"/>
        <end position="112"/>
    </location>
</feature>
<evidence type="ECO:0000256" key="6">
    <source>
        <dbReference type="SAM" id="Phobius"/>
    </source>
</evidence>
<feature type="transmembrane region" description="Helical" evidence="6">
    <location>
        <begin position="155"/>
        <end position="173"/>
    </location>
</feature>
<keyword evidence="3 6" id="KW-0812">Transmembrane</keyword>
<dbReference type="PROSITE" id="PS50850">
    <property type="entry name" value="MFS"/>
    <property type="match status" value="1"/>
</dbReference>
<dbReference type="SUPFAM" id="SSF103473">
    <property type="entry name" value="MFS general substrate transporter"/>
    <property type="match status" value="1"/>
</dbReference>
<comment type="caution">
    <text evidence="8">The sequence shown here is derived from an EMBL/GenBank/DDBJ whole genome shotgun (WGS) entry which is preliminary data.</text>
</comment>
<dbReference type="InterPro" id="IPR036259">
    <property type="entry name" value="MFS_trans_sf"/>
</dbReference>
<feature type="transmembrane region" description="Helical" evidence="6">
    <location>
        <begin position="33"/>
        <end position="52"/>
    </location>
</feature>
<keyword evidence="9" id="KW-1185">Reference proteome</keyword>
<feature type="transmembrane region" description="Helical" evidence="6">
    <location>
        <begin position="215"/>
        <end position="233"/>
    </location>
</feature>
<feature type="transmembrane region" description="Helical" evidence="6">
    <location>
        <begin position="245"/>
        <end position="267"/>
    </location>
</feature>
<evidence type="ECO:0000313" key="9">
    <source>
        <dbReference type="Proteomes" id="UP000450917"/>
    </source>
</evidence>
<sequence length="401" mass="42839">MSFAGVLGAQGVRLSFGAFVEPWQQAFGVGRDSISLVSAVSFIVYGVTVPIFGKLTDRFGVTRVFAFSVLFTGLCTIAVGFTSDLWELALVYGVAASIGFGGASGVVATVAVTRWFAAKRGLAYGILEAGFGAGQMIIAPASLLLIHSIGWERTSVYMGLMLIVLCPVLLAFYRSKPSEKGMLPLGGVQAEEPAPSRLEPAKKASTLHILKLRSFWLLFIPFFICGYTTTGLMDTHLIAYCRGAGYSTALTGTAVSVLAAFNIVGCLLSGKIADRWNPAMILTVLYLIRAATLPILFLTFDPVWLLVFSILFGLVDFATVAPTTLLTADLFQTNSLGLVLGLLTLGHQFGSALGAYFPGWLYTQTGNYTLPFLTAAILLVFASLLNLMFPQAVTKKSDLPC</sequence>
<dbReference type="Pfam" id="PF07690">
    <property type="entry name" value="MFS_1"/>
    <property type="match status" value="1"/>
</dbReference>
<dbReference type="Gene3D" id="1.20.1250.20">
    <property type="entry name" value="MFS general substrate transporter like domains"/>
    <property type="match status" value="2"/>
</dbReference>
<dbReference type="PANTHER" id="PTHR11360:SF284">
    <property type="entry name" value="EG:103B4.3 PROTEIN-RELATED"/>
    <property type="match status" value="1"/>
</dbReference>
<keyword evidence="5 6" id="KW-0472">Membrane</keyword>
<reference evidence="8 9" key="1">
    <citation type="submission" date="2019-11" db="EMBL/GenBank/DDBJ databases">
        <title>Draft genome sequences of five Paenibacillus species of dairy origin.</title>
        <authorList>
            <person name="Olajide A.M."/>
            <person name="Chen S."/>
            <person name="Lapointe G."/>
        </authorList>
    </citation>
    <scope>NUCLEOTIDE SEQUENCE [LARGE SCALE GENOMIC DNA]</scope>
    <source>
        <strain evidence="8 9">2CS3</strain>
    </source>
</reference>
<proteinExistence type="predicted"/>
<organism evidence="8 9">
    <name type="scientific">Paenibacillus validus</name>
    <dbReference type="NCBI Taxonomy" id="44253"/>
    <lineage>
        <taxon>Bacteria</taxon>
        <taxon>Bacillati</taxon>
        <taxon>Bacillota</taxon>
        <taxon>Bacilli</taxon>
        <taxon>Bacillales</taxon>
        <taxon>Paenibacillaceae</taxon>
        <taxon>Paenibacillus</taxon>
    </lineage>
</organism>
<dbReference type="EMBL" id="WNZX01000001">
    <property type="protein sequence ID" value="MUG69336.1"/>
    <property type="molecule type" value="Genomic_DNA"/>
</dbReference>
<dbReference type="InterPro" id="IPR011701">
    <property type="entry name" value="MFS"/>
</dbReference>
<feature type="transmembrane region" description="Helical" evidence="6">
    <location>
        <begin position="279"/>
        <end position="297"/>
    </location>
</feature>
<accession>A0A7X2Z6Q7</accession>
<keyword evidence="4 6" id="KW-1133">Transmembrane helix</keyword>
<dbReference type="AlphaFoldDB" id="A0A7X2Z6Q7"/>
<evidence type="ECO:0000256" key="1">
    <source>
        <dbReference type="ARBA" id="ARBA00004651"/>
    </source>
</evidence>
<evidence type="ECO:0000256" key="4">
    <source>
        <dbReference type="ARBA" id="ARBA00022989"/>
    </source>
</evidence>
<name>A0A7X2Z6Q7_9BACL</name>
<feature type="domain" description="Major facilitator superfamily (MFS) profile" evidence="7">
    <location>
        <begin position="1"/>
        <end position="394"/>
    </location>
</feature>
<evidence type="ECO:0000259" key="7">
    <source>
        <dbReference type="PROSITE" id="PS50850"/>
    </source>
</evidence>
<feature type="transmembrane region" description="Helical" evidence="6">
    <location>
        <begin position="368"/>
        <end position="389"/>
    </location>
</feature>
<dbReference type="Proteomes" id="UP000450917">
    <property type="component" value="Unassembled WGS sequence"/>
</dbReference>
<dbReference type="GO" id="GO:0022857">
    <property type="term" value="F:transmembrane transporter activity"/>
    <property type="evidence" value="ECO:0007669"/>
    <property type="project" value="InterPro"/>
</dbReference>
<dbReference type="InterPro" id="IPR020846">
    <property type="entry name" value="MFS_dom"/>
</dbReference>
<evidence type="ECO:0000256" key="2">
    <source>
        <dbReference type="ARBA" id="ARBA00022448"/>
    </source>
</evidence>
<feature type="transmembrane region" description="Helical" evidence="6">
    <location>
        <begin position="303"/>
        <end position="326"/>
    </location>
</feature>
<keyword evidence="2" id="KW-0813">Transport</keyword>
<feature type="transmembrane region" description="Helical" evidence="6">
    <location>
        <begin position="64"/>
        <end position="83"/>
    </location>
</feature>
<protein>
    <submittedName>
        <fullName evidence="8">MFS transporter</fullName>
    </submittedName>
</protein>
<feature type="transmembrane region" description="Helical" evidence="6">
    <location>
        <begin position="124"/>
        <end position="149"/>
    </location>
</feature>
<dbReference type="PANTHER" id="PTHR11360">
    <property type="entry name" value="MONOCARBOXYLATE TRANSPORTER"/>
    <property type="match status" value="1"/>
</dbReference>
<dbReference type="GO" id="GO:0005886">
    <property type="term" value="C:plasma membrane"/>
    <property type="evidence" value="ECO:0007669"/>
    <property type="project" value="UniProtKB-SubCell"/>
</dbReference>
<dbReference type="CDD" id="cd17355">
    <property type="entry name" value="MFS_YcxA_like"/>
    <property type="match status" value="1"/>
</dbReference>
<dbReference type="InterPro" id="IPR050327">
    <property type="entry name" value="Proton-linked_MCT"/>
</dbReference>
<evidence type="ECO:0000256" key="3">
    <source>
        <dbReference type="ARBA" id="ARBA00022692"/>
    </source>
</evidence>
<evidence type="ECO:0000256" key="5">
    <source>
        <dbReference type="ARBA" id="ARBA00023136"/>
    </source>
</evidence>
<evidence type="ECO:0000313" key="8">
    <source>
        <dbReference type="EMBL" id="MUG69336.1"/>
    </source>
</evidence>
<gene>
    <name evidence="8" type="ORF">GNP93_01470</name>
</gene>